<comment type="caution">
    <text evidence="2">The sequence shown here is derived from an EMBL/GenBank/DDBJ whole genome shotgun (WGS) entry which is preliminary data.</text>
</comment>
<accession>A0A6N7LAW7</accession>
<dbReference type="RefSeq" id="WP_153437576.1">
    <property type="nucleotide sequence ID" value="NZ_CP121659.1"/>
</dbReference>
<dbReference type="AlphaFoldDB" id="A0A6N7LAW7"/>
<dbReference type="PROSITE" id="PS51257">
    <property type="entry name" value="PROKAR_LIPOPROTEIN"/>
    <property type="match status" value="1"/>
</dbReference>
<keyword evidence="1" id="KW-0732">Signal</keyword>
<dbReference type="OrthoDB" id="8283288at2"/>
<protein>
    <recommendedName>
        <fullName evidence="4">Lipoprotein</fullName>
    </recommendedName>
</protein>
<evidence type="ECO:0000313" key="3">
    <source>
        <dbReference type="Proteomes" id="UP000439983"/>
    </source>
</evidence>
<feature type="chain" id="PRO_5026904171" description="Lipoprotein" evidence="1">
    <location>
        <begin position="22"/>
        <end position="88"/>
    </location>
</feature>
<evidence type="ECO:0000313" key="2">
    <source>
        <dbReference type="EMBL" id="MQX14430.1"/>
    </source>
</evidence>
<dbReference type="Proteomes" id="UP000439983">
    <property type="component" value="Unassembled WGS sequence"/>
</dbReference>
<dbReference type="EMBL" id="WITC01000031">
    <property type="protein sequence ID" value="MQX14430.1"/>
    <property type="molecule type" value="Genomic_DNA"/>
</dbReference>
<keyword evidence="3" id="KW-1185">Reference proteome</keyword>
<name>A0A6N7LAW7_SINTE</name>
<sequence>MKLQTALTRSVALMMPALLLAGCGISGPADVTGLRRVVGTDLAGARGATQADQRRIDRTVVGLCAAAVWAKAECEGHRVVVMGAGGDD</sequence>
<feature type="signal peptide" evidence="1">
    <location>
        <begin position="1"/>
        <end position="21"/>
    </location>
</feature>
<proteinExistence type="predicted"/>
<evidence type="ECO:0008006" key="4">
    <source>
        <dbReference type="Google" id="ProtNLM"/>
    </source>
</evidence>
<organism evidence="2 3">
    <name type="scientific">Sinorhizobium terangae</name>
    <dbReference type="NCBI Taxonomy" id="110322"/>
    <lineage>
        <taxon>Bacteria</taxon>
        <taxon>Pseudomonadati</taxon>
        <taxon>Pseudomonadota</taxon>
        <taxon>Alphaproteobacteria</taxon>
        <taxon>Hyphomicrobiales</taxon>
        <taxon>Rhizobiaceae</taxon>
        <taxon>Sinorhizobium/Ensifer group</taxon>
        <taxon>Sinorhizobium</taxon>
    </lineage>
</organism>
<reference evidence="2 3" key="1">
    <citation type="journal article" date="2013" name="Genome Biol.">
        <title>Comparative genomics of the core and accessory genomes of 48 Sinorhizobium strains comprising five genospecies.</title>
        <authorList>
            <person name="Sugawara M."/>
            <person name="Epstein B."/>
            <person name="Badgley B.D."/>
            <person name="Unno T."/>
            <person name="Xu L."/>
            <person name="Reese J."/>
            <person name="Gyaneshwar P."/>
            <person name="Denny R."/>
            <person name="Mudge J."/>
            <person name="Bharti A.K."/>
            <person name="Farmer A.D."/>
            <person name="May G.D."/>
            <person name="Woodward J.E."/>
            <person name="Medigue C."/>
            <person name="Vallenet D."/>
            <person name="Lajus A."/>
            <person name="Rouy Z."/>
            <person name="Martinez-Vaz B."/>
            <person name="Tiffin P."/>
            <person name="Young N.D."/>
            <person name="Sadowsky M.J."/>
        </authorList>
    </citation>
    <scope>NUCLEOTIDE SEQUENCE [LARGE SCALE GENOMIC DNA]</scope>
    <source>
        <strain evidence="2 3">USDA4894</strain>
    </source>
</reference>
<gene>
    <name evidence="2" type="ORF">GHK62_06540</name>
</gene>
<evidence type="ECO:0000256" key="1">
    <source>
        <dbReference type="SAM" id="SignalP"/>
    </source>
</evidence>